<organism evidence="2">
    <name type="scientific">Streptococcus suis</name>
    <dbReference type="NCBI Taxonomy" id="1307"/>
    <lineage>
        <taxon>Bacteria</taxon>
        <taxon>Bacillati</taxon>
        <taxon>Bacillota</taxon>
        <taxon>Bacilli</taxon>
        <taxon>Lactobacillales</taxon>
        <taxon>Streptococcaceae</taxon>
        <taxon>Streptococcus</taxon>
    </lineage>
</organism>
<evidence type="ECO:0000313" key="1">
    <source>
        <dbReference type="EMBL" id="AKE79386.1"/>
    </source>
</evidence>
<sequence>MEENLAVLISSCNKFSDLWKENIRLYHENWQGASVKTYLVTDKEMDMVFEGVEIIIAPSEYDFPMRIKYALQYIGTPYVLLTLDDYFTITPIKCDNLLYLSNRAEKDHIDYLMLYDRRKDNPHKFSSIDVLEPIDLNKKYAVTLYPAIWNKAFLTKTVKDDLSPWLYEVSLTKTALEEGASCFFSPAGTFRILDVVRKGKVLHKADRYFKKCGIDIGDRPKISRLTELKLAIIDRLDWYAPKWLVSMLKKIGRKFGMHFYSD</sequence>
<dbReference type="EMBL" id="KM972242">
    <property type="protein sequence ID" value="AKE79583.1"/>
    <property type="molecule type" value="Genomic_DNA"/>
</dbReference>
<evidence type="ECO:0000313" key="3">
    <source>
        <dbReference type="EMBL" id="AKE80203.1"/>
    </source>
</evidence>
<evidence type="ECO:0000313" key="2">
    <source>
        <dbReference type="EMBL" id="AKE79583.1"/>
    </source>
</evidence>
<dbReference type="AlphaFoldDB" id="A0A0F6UX00"/>
<dbReference type="EMBL" id="KM972234">
    <property type="protein sequence ID" value="AKE79386.1"/>
    <property type="molecule type" value="Genomic_DNA"/>
</dbReference>
<dbReference type="EMBL" id="KM972271">
    <property type="protein sequence ID" value="AKE80203.1"/>
    <property type="molecule type" value="Genomic_DNA"/>
</dbReference>
<accession>A0A0F6UX00</accession>
<dbReference type="RefSeq" id="WP_024378218.1">
    <property type="nucleotide sequence ID" value="NZ_CEEO01000252.1"/>
</dbReference>
<dbReference type="Proteomes" id="UP001152877">
    <property type="component" value="Unassembled WGS sequence"/>
</dbReference>
<name>A0A0F6UX00_STRSU</name>
<reference evidence="5" key="2">
    <citation type="submission" date="2022-07" db="EMBL/GenBank/DDBJ databases">
        <title>Whole Genome Sequencing of Streptococcus suis.</title>
        <authorList>
            <person name="Dai X."/>
            <person name="Huang J."/>
            <person name="Wang L."/>
        </authorList>
    </citation>
    <scope>NUCLEOTIDE SEQUENCE</scope>
    <source>
        <strain evidence="5">HDJ11</strain>
    </source>
</reference>
<gene>
    <name evidence="2" type="primary">cpsK</name>
    <name evidence="5" type="ORF">NOL11_00445</name>
    <name evidence="1" type="ORF">YS121.seq-orf00011</name>
    <name evidence="2" type="ORF">YS140.seq-orf00011</name>
    <name evidence="3" type="ORF">YS46.seq-orf00011</name>
    <name evidence="4" type="ORF">YS57.seq-orf00011</name>
</gene>
<evidence type="ECO:0000313" key="5">
    <source>
        <dbReference type="EMBL" id="MDG4515445.1"/>
    </source>
</evidence>
<evidence type="ECO:0000313" key="4">
    <source>
        <dbReference type="EMBL" id="AKE80282.1"/>
    </source>
</evidence>
<proteinExistence type="predicted"/>
<protein>
    <recommendedName>
        <fullName evidence="6">Glycosyltransferase</fullName>
    </recommendedName>
</protein>
<reference evidence="2" key="1">
    <citation type="journal article" date="2015" name="Appl. Environ. Microbiol.">
        <title>Eight Novel Capsular Polysaccharide Synthesis Gene Loci Identified in Nontypeable Streptococcus suis Isolates.</title>
        <authorList>
            <person name="Zheng H."/>
            <person name="Ji S."/>
            <person name="Liu Z."/>
            <person name="Lan R."/>
            <person name="Huang Y."/>
            <person name="Bai X."/>
            <person name="Gottschalk M."/>
            <person name="Xu J."/>
        </authorList>
    </citation>
    <scope>NUCLEOTIDE SEQUENCE</scope>
    <source>
        <strain evidence="1">YS121_seq</strain>
        <strain evidence="2">YS140_seq</strain>
        <strain evidence="3">YS46_seq</strain>
        <strain evidence="4">YS57_seq</strain>
    </source>
</reference>
<evidence type="ECO:0008006" key="6">
    <source>
        <dbReference type="Google" id="ProtNLM"/>
    </source>
</evidence>
<dbReference type="EMBL" id="JANFMI010000001">
    <property type="protein sequence ID" value="MDG4515445.1"/>
    <property type="molecule type" value="Genomic_DNA"/>
</dbReference>
<dbReference type="EMBL" id="KM972274">
    <property type="protein sequence ID" value="AKE80282.1"/>
    <property type="molecule type" value="Genomic_DNA"/>
</dbReference>